<evidence type="ECO:0000259" key="1">
    <source>
        <dbReference type="PROSITE" id="PS50943"/>
    </source>
</evidence>
<dbReference type="InterPro" id="IPR010982">
    <property type="entry name" value="Lambda_DNA-bd_dom_sf"/>
</dbReference>
<dbReference type="GO" id="GO:0003677">
    <property type="term" value="F:DNA binding"/>
    <property type="evidence" value="ECO:0007669"/>
    <property type="project" value="InterPro"/>
</dbReference>
<gene>
    <name evidence="2" type="ORF">DLJ74_19225</name>
</gene>
<dbReference type="PROSITE" id="PS50943">
    <property type="entry name" value="HTH_CROC1"/>
    <property type="match status" value="1"/>
</dbReference>
<dbReference type="Gene3D" id="1.10.260.40">
    <property type="entry name" value="lambda repressor-like DNA-binding domains"/>
    <property type="match status" value="1"/>
</dbReference>
<dbReference type="InterPro" id="IPR001387">
    <property type="entry name" value="Cro/C1-type_HTH"/>
</dbReference>
<dbReference type="SUPFAM" id="SSF47413">
    <property type="entry name" value="lambda repressor-like DNA-binding domains"/>
    <property type="match status" value="1"/>
</dbReference>
<evidence type="ECO:0000313" key="3">
    <source>
        <dbReference type="Proteomes" id="UP000245624"/>
    </source>
</evidence>
<keyword evidence="3" id="KW-1185">Reference proteome</keyword>
<comment type="caution">
    <text evidence="2">The sequence shown here is derived from an EMBL/GenBank/DDBJ whole genome shotgun (WGS) entry which is preliminary data.</text>
</comment>
<sequence>MNMSNIKINLLQLMLDNNIRTVKEVSEKTGISLKSLYGMANEKTTRIDFKTVVKLCEFFDCDIKDLFVYKKQDKAV</sequence>
<organism evidence="2 3">
    <name type="scientific">Gracilibacillus dipsosauri</name>
    <dbReference type="NCBI Taxonomy" id="178340"/>
    <lineage>
        <taxon>Bacteria</taxon>
        <taxon>Bacillati</taxon>
        <taxon>Bacillota</taxon>
        <taxon>Bacilli</taxon>
        <taxon>Bacillales</taxon>
        <taxon>Bacillaceae</taxon>
        <taxon>Gracilibacillus</taxon>
    </lineage>
</organism>
<dbReference type="SMART" id="SM00530">
    <property type="entry name" value="HTH_XRE"/>
    <property type="match status" value="1"/>
</dbReference>
<name>A0A317KSX3_9BACI</name>
<dbReference type="OrthoDB" id="6386941at2"/>
<dbReference type="EMBL" id="QGTD01000021">
    <property type="protein sequence ID" value="PWU66557.1"/>
    <property type="molecule type" value="Genomic_DNA"/>
</dbReference>
<proteinExistence type="predicted"/>
<accession>A0A317KSX3</accession>
<reference evidence="2 3" key="1">
    <citation type="submission" date="2018-05" db="EMBL/GenBank/DDBJ databases">
        <title>Genomic analysis of Gracilibacillus dipsosauri DD1 reveals novel features of a salt-tolerant amylase.</title>
        <authorList>
            <person name="Deutch C.E."/>
            <person name="Yang S."/>
        </authorList>
    </citation>
    <scope>NUCLEOTIDE SEQUENCE [LARGE SCALE GENOMIC DNA]</scope>
    <source>
        <strain evidence="2 3">DD1</strain>
    </source>
</reference>
<dbReference type="Pfam" id="PF13443">
    <property type="entry name" value="HTH_26"/>
    <property type="match status" value="1"/>
</dbReference>
<feature type="domain" description="HTH cro/C1-type" evidence="1">
    <location>
        <begin position="21"/>
        <end position="66"/>
    </location>
</feature>
<protein>
    <submittedName>
        <fullName evidence="2">XRE family transcriptional regulator</fullName>
    </submittedName>
</protein>
<dbReference type="Proteomes" id="UP000245624">
    <property type="component" value="Unassembled WGS sequence"/>
</dbReference>
<evidence type="ECO:0000313" key="2">
    <source>
        <dbReference type="EMBL" id="PWU66557.1"/>
    </source>
</evidence>
<dbReference type="AlphaFoldDB" id="A0A317KSX3"/>